<dbReference type="Proteomes" id="UP000003175">
    <property type="component" value="Unassembled WGS sequence"/>
</dbReference>
<evidence type="ECO:0000313" key="8">
    <source>
        <dbReference type="EMBL" id="EHG23544.1"/>
    </source>
</evidence>
<feature type="binding site" evidence="5">
    <location>
        <begin position="20"/>
        <end position="24"/>
    </location>
    <ligand>
        <name>GTP</name>
        <dbReference type="ChEBI" id="CHEBI:37565"/>
    </ligand>
</feature>
<feature type="binding site" evidence="5">
    <location>
        <position position="140"/>
    </location>
    <ligand>
        <name>GTP</name>
        <dbReference type="ChEBI" id="CHEBI:37565"/>
    </ligand>
</feature>
<dbReference type="InterPro" id="IPR008280">
    <property type="entry name" value="Tub_FtsZ_C"/>
</dbReference>
<keyword evidence="5 8" id="KW-0132">Cell division</keyword>
<dbReference type="RefSeq" id="WP_006697004.1">
    <property type="nucleotide sequence ID" value="NZ_JH376861.1"/>
</dbReference>
<dbReference type="Pfam" id="PF00091">
    <property type="entry name" value="Tubulin"/>
    <property type="match status" value="1"/>
</dbReference>
<dbReference type="InterPro" id="IPR003008">
    <property type="entry name" value="Tubulin_FtsZ_GTPase"/>
</dbReference>
<dbReference type="InterPro" id="IPR045061">
    <property type="entry name" value="FtsZ/CetZ"/>
</dbReference>
<accession>A0ABN0DN41</accession>
<dbReference type="SMART" id="SM00864">
    <property type="entry name" value="Tubulin"/>
    <property type="match status" value="1"/>
</dbReference>
<organism evidence="8 9">
    <name type="scientific">Selenomonas noxia F0398</name>
    <dbReference type="NCBI Taxonomy" id="702437"/>
    <lineage>
        <taxon>Bacteria</taxon>
        <taxon>Bacillati</taxon>
        <taxon>Bacillota</taxon>
        <taxon>Negativicutes</taxon>
        <taxon>Selenomonadales</taxon>
        <taxon>Selenomonadaceae</taxon>
        <taxon>Selenomonas</taxon>
    </lineage>
</organism>
<comment type="subunit">
    <text evidence="5">Homodimer. Polymerizes to form a dynamic ring structure in a strictly GTP-dependent manner. Interacts directly with several other division proteins.</text>
</comment>
<proteinExistence type="inferred from homology"/>
<dbReference type="InterPro" id="IPR036525">
    <property type="entry name" value="Tubulin/FtsZ_GTPase_sf"/>
</dbReference>
<dbReference type="GO" id="GO:0051301">
    <property type="term" value="P:cell division"/>
    <property type="evidence" value="ECO:0007669"/>
    <property type="project" value="UniProtKB-KW"/>
</dbReference>
<keyword evidence="5" id="KW-0963">Cytoplasm</keyword>
<keyword evidence="3 5" id="KW-0342">GTP-binding</keyword>
<comment type="subcellular location">
    <subcellularLocation>
        <location evidence="5">Cytoplasm</location>
    </subcellularLocation>
    <text evidence="5">Assembles at midcell at the inner surface of the cytoplasmic membrane.</text>
</comment>
<evidence type="ECO:0000256" key="4">
    <source>
        <dbReference type="ARBA" id="ARBA00023210"/>
    </source>
</evidence>
<comment type="similarity">
    <text evidence="1 5">Belongs to the FtsZ family.</text>
</comment>
<feature type="binding site" evidence="5">
    <location>
        <position position="144"/>
    </location>
    <ligand>
        <name>GTP</name>
        <dbReference type="ChEBI" id="CHEBI:37565"/>
    </ligand>
</feature>
<dbReference type="PANTHER" id="PTHR30314">
    <property type="entry name" value="CELL DIVISION PROTEIN FTSZ-RELATED"/>
    <property type="match status" value="1"/>
</dbReference>
<comment type="function">
    <text evidence="5">Essential cell division protein that forms a contractile ring structure (Z ring) at the future cell division site. The regulation of the ring assembly controls the timing and the location of cell division. One of the functions of the FtsZ ring is to recruit other cell division proteins to the septum to produce a new cell wall between the dividing cells. Binds GTP and shows GTPase activity.</text>
</comment>
<gene>
    <name evidence="5" type="primary">ftsZ</name>
    <name evidence="8" type="ORF">HMPREF9432_01820</name>
</gene>
<feature type="binding site" evidence="5">
    <location>
        <position position="189"/>
    </location>
    <ligand>
        <name>GTP</name>
        <dbReference type="ChEBI" id="CHEBI:37565"/>
    </ligand>
</feature>
<dbReference type="InterPro" id="IPR000158">
    <property type="entry name" value="Cell_div_FtsZ"/>
</dbReference>
<evidence type="ECO:0000256" key="1">
    <source>
        <dbReference type="ARBA" id="ARBA00009690"/>
    </source>
</evidence>
<protein>
    <recommendedName>
        <fullName evidence="5">Cell division protein FtsZ</fullName>
    </recommendedName>
</protein>
<reference evidence="8 9" key="1">
    <citation type="submission" date="2011-08" db="EMBL/GenBank/DDBJ databases">
        <title>The Genome Sequence of Selenomonas noxia F0398.</title>
        <authorList>
            <consortium name="The Broad Institute Genome Sequencing Platform"/>
            <person name="Earl A."/>
            <person name="Ward D."/>
            <person name="Feldgarden M."/>
            <person name="Gevers D."/>
            <person name="Izard J."/>
            <person name="Ganesan A."/>
            <person name="Blanton J.M."/>
            <person name="Baranova O.V."/>
            <person name="Tanner A.C."/>
            <person name="Dewhirst F.E."/>
            <person name="Young S.K."/>
            <person name="Zeng Q."/>
            <person name="Gargeya S."/>
            <person name="Fitzgerald M."/>
            <person name="Haas B."/>
            <person name="Abouelleil A."/>
            <person name="Alvarado L."/>
            <person name="Arachchi H.M."/>
            <person name="Berlin A."/>
            <person name="Brown A."/>
            <person name="Chapman S.B."/>
            <person name="Chen Z."/>
            <person name="Dunbar C."/>
            <person name="Freedman E."/>
            <person name="Gearin G."/>
            <person name="Gellesch M."/>
            <person name="Goldberg J."/>
            <person name="Griggs A."/>
            <person name="Gujja S."/>
            <person name="Heiman D."/>
            <person name="Howarth C."/>
            <person name="Larson L."/>
            <person name="Lui A."/>
            <person name="MacDonald P.J.P."/>
            <person name="Montmayeur A."/>
            <person name="Murphy C."/>
            <person name="Neiman D."/>
            <person name="Pearson M."/>
            <person name="Priest M."/>
            <person name="Roberts A."/>
            <person name="Saif S."/>
            <person name="Shea T."/>
            <person name="Shenoy N."/>
            <person name="Sisk P."/>
            <person name="Stolte C."/>
            <person name="Sykes S."/>
            <person name="Wortman J."/>
            <person name="Nusbaum C."/>
            <person name="Birren B."/>
        </authorList>
    </citation>
    <scope>NUCLEOTIDE SEQUENCE [LARGE SCALE GENOMIC DNA]</scope>
    <source>
        <strain evidence="8 9">F0398</strain>
    </source>
</reference>
<dbReference type="InterPro" id="IPR024757">
    <property type="entry name" value="FtsZ_C"/>
</dbReference>
<dbReference type="InterPro" id="IPR037103">
    <property type="entry name" value="Tubulin/FtsZ-like_C"/>
</dbReference>
<evidence type="ECO:0000256" key="3">
    <source>
        <dbReference type="ARBA" id="ARBA00023134"/>
    </source>
</evidence>
<evidence type="ECO:0000256" key="5">
    <source>
        <dbReference type="HAMAP-Rule" id="MF_00909"/>
    </source>
</evidence>
<dbReference type="InterPro" id="IPR018316">
    <property type="entry name" value="Tubulin/FtsZ_2-layer-sand-dom"/>
</dbReference>
<name>A0ABN0DN41_9FIRM</name>
<dbReference type="PANTHER" id="PTHR30314:SF3">
    <property type="entry name" value="MITOCHONDRIAL DIVISION PROTEIN FSZA"/>
    <property type="match status" value="1"/>
</dbReference>
<dbReference type="PRINTS" id="PR00423">
    <property type="entry name" value="CELLDVISFTSZ"/>
</dbReference>
<dbReference type="Pfam" id="PF12327">
    <property type="entry name" value="FtsZ_C"/>
    <property type="match status" value="1"/>
</dbReference>
<dbReference type="SUPFAM" id="SSF55307">
    <property type="entry name" value="Tubulin C-terminal domain-like"/>
    <property type="match status" value="1"/>
</dbReference>
<evidence type="ECO:0000256" key="2">
    <source>
        <dbReference type="ARBA" id="ARBA00022741"/>
    </source>
</evidence>
<dbReference type="Gene3D" id="3.30.1330.20">
    <property type="entry name" value="Tubulin/FtsZ, C-terminal domain"/>
    <property type="match status" value="1"/>
</dbReference>
<dbReference type="EMBL" id="ADGH01000018">
    <property type="protein sequence ID" value="EHG23544.1"/>
    <property type="molecule type" value="Genomic_DNA"/>
</dbReference>
<dbReference type="HAMAP" id="MF_00909">
    <property type="entry name" value="FtsZ"/>
    <property type="match status" value="1"/>
</dbReference>
<evidence type="ECO:0000313" key="9">
    <source>
        <dbReference type="Proteomes" id="UP000003175"/>
    </source>
</evidence>
<keyword evidence="4 5" id="KW-0717">Septation</keyword>
<dbReference type="SMART" id="SM00865">
    <property type="entry name" value="Tubulin_C"/>
    <property type="match status" value="1"/>
</dbReference>
<comment type="caution">
    <text evidence="8">The sequence shown here is derived from an EMBL/GenBank/DDBJ whole genome shotgun (WGS) entry which is preliminary data.</text>
</comment>
<sequence length="326" mass="34586">MPTDGIIKPEITIKVVGVGGGGGNIVRCVREKYDLDITLIGINSDLRQLNTLQKQGITILPIGEKLTNGRGTGGRAEIGEEAARLEEKRIRALLDGTDLVIIAATMGGGLGTGAAPVVAEIAHDMGILSIGVVTTPFHFEMPRRMQTAQAGIACMQGYTDAFITLRNDNLLKIAPDRKMSFVDAFALADEVLRQTVGCVAELILTTGVINVDFSDVTTIFHQSTSSDTLLAIGVDSDPQKAVRKAIDSPLIDRSITGARGIVLNLTGGPAMSLRDVDEAVHYIHAHAHPEVNIIAGLVVQPEMTGKVQATLIATDFDDAYTPPAED</sequence>
<feature type="domain" description="Tubulin/FtsZ 2-layer sandwich" evidence="7">
    <location>
        <begin position="209"/>
        <end position="325"/>
    </location>
</feature>
<dbReference type="SUPFAM" id="SSF52490">
    <property type="entry name" value="Tubulin nucleotide-binding domain-like"/>
    <property type="match status" value="1"/>
</dbReference>
<dbReference type="Gene3D" id="3.40.50.1440">
    <property type="entry name" value="Tubulin/FtsZ, GTPase domain"/>
    <property type="match status" value="1"/>
</dbReference>
<evidence type="ECO:0000259" key="7">
    <source>
        <dbReference type="SMART" id="SM00865"/>
    </source>
</evidence>
<keyword evidence="2 5" id="KW-0547">Nucleotide-binding</keyword>
<keyword evidence="5" id="KW-0131">Cell cycle</keyword>
<keyword evidence="9" id="KW-1185">Reference proteome</keyword>
<comment type="caution">
    <text evidence="5">Lacks conserved residue(s) required for the propagation of feature annotation.</text>
</comment>
<evidence type="ECO:0000259" key="6">
    <source>
        <dbReference type="SMART" id="SM00864"/>
    </source>
</evidence>
<dbReference type="CDD" id="cd02201">
    <property type="entry name" value="FtsZ_type1"/>
    <property type="match status" value="1"/>
</dbReference>
<feature type="domain" description="Tubulin/FtsZ GTPase" evidence="6">
    <location>
        <begin position="12"/>
        <end position="207"/>
    </location>
</feature>